<evidence type="ECO:0000313" key="3">
    <source>
        <dbReference type="EMBL" id="KDS51349.1"/>
    </source>
</evidence>
<dbReference type="PANTHER" id="PTHR34985:SF1">
    <property type="entry name" value="SLR0554 PROTEIN"/>
    <property type="match status" value="1"/>
</dbReference>
<dbReference type="Pfam" id="PF08800">
    <property type="entry name" value="BT4734-like_N"/>
    <property type="match status" value="1"/>
</dbReference>
<dbReference type="InterPro" id="IPR007936">
    <property type="entry name" value="VapE-like_dom"/>
</dbReference>
<dbReference type="PATRIC" id="fig|1339349.3.peg.1911"/>
<evidence type="ECO:0000259" key="2">
    <source>
        <dbReference type="Pfam" id="PF08800"/>
    </source>
</evidence>
<organism evidence="3 4">
    <name type="scientific">Bacteroides uniformis str. 3978 T3 ii</name>
    <dbReference type="NCBI Taxonomy" id="1339349"/>
    <lineage>
        <taxon>Bacteria</taxon>
        <taxon>Pseudomonadati</taxon>
        <taxon>Bacteroidota</taxon>
        <taxon>Bacteroidia</taxon>
        <taxon>Bacteroidales</taxon>
        <taxon>Bacteroidaceae</taxon>
        <taxon>Bacteroides</taxon>
    </lineage>
</organism>
<feature type="domain" description="Virulence-associated protein E-like" evidence="1">
    <location>
        <begin position="389"/>
        <end position="606"/>
    </location>
</feature>
<dbReference type="PANTHER" id="PTHR34985">
    <property type="entry name" value="SLR0554 PROTEIN"/>
    <property type="match status" value="1"/>
</dbReference>
<evidence type="ECO:0000313" key="4">
    <source>
        <dbReference type="Proteomes" id="UP000028013"/>
    </source>
</evidence>
<reference evidence="3 4" key="1">
    <citation type="submission" date="2014-04" db="EMBL/GenBank/DDBJ databases">
        <authorList>
            <person name="Sears C."/>
            <person name="Carroll K."/>
            <person name="Sack B.R."/>
            <person name="Qadri F."/>
            <person name="Myers L.L."/>
            <person name="Chung G.-T."/>
            <person name="Escheverria P."/>
            <person name="Fraser C.M."/>
            <person name="Sadzewicz L."/>
            <person name="Shefchek K.A."/>
            <person name="Tallon L."/>
            <person name="Das S.P."/>
            <person name="Daugherty S."/>
            <person name="Mongodin E.F."/>
        </authorList>
    </citation>
    <scope>NUCLEOTIDE SEQUENCE [LARGE SCALE GENOMIC DNA]</scope>
    <source>
        <strain evidence="3 4">3978 T3 ii</strain>
    </source>
</reference>
<sequence>MEHRNISLFRGYSDTESVETSLEEIVNIIKCDAALRDRTEKHRYYLQQDLRRDADREKSGCSCFAVAVCFEGGKTREHICAWTGYTLVDLDHIAPERMAATLTLICADKHTLMAYTTISGHGIRIICRIDDLNGAEKGKAFRQYAKYFNQVNDYYSCLVGFESDGQCKNATRISGLASDPHVYYNPSAAAFVLQNSPIAPQPQDSASEVVPAKRNKRLEKAVKAAERLLEEEGVSYCEHHHNEYVMRMGYLLNQYGVARKTAAAWAAEHFPDYDGDVAAVIGSCYANTGEHGTRSLVRRGEDDEKFATVADIEQFLSEQAKFRKNTVSGKFEVLMADCGEEYAELTDRYVNTLWSRMNKAGMLARIADIRSVLDSEYTPLFNPFVAYLEGLPTWDGTTDPIARLAAGVHVKDDQKLFGIYFKKWLVATIASLLDTKVVNHEILVFIGKQGIYKTTWMQRLLPVELQRYFYVKSNSRRVSKDDLFTLTEFALVCLEELEEMTSAQVSQLKAITGMTDVNERAAYGHFKESRPHIASFCGTSNNVTFLNDLSGNRRWLPFEVDSIDSPFDYPIDYAGVYAQGYALWKSGFHYWFEQEEIDAVNLHNRYFEVPCLERELVQVYYRRPIPGEECMFLTNAQILGHINIGIRQPLSPTRLGLVMKQEGYEAVRSGGRRGYRVVELKGDEIYRNQCAMARYVGD</sequence>
<accession>A0A078S139</accession>
<name>A0A078S139_BACUN</name>
<protein>
    <submittedName>
        <fullName evidence="3">Virulence-associated E family protein</fullName>
    </submittedName>
</protein>
<dbReference type="RefSeq" id="WP_035448126.1">
    <property type="nucleotide sequence ID" value="NZ_JNHN01000170.1"/>
</dbReference>
<proteinExistence type="predicted"/>
<dbReference type="InterPro" id="IPR014907">
    <property type="entry name" value="BT4734-like_N"/>
</dbReference>
<gene>
    <name evidence="3" type="ORF">M094_0661</name>
</gene>
<dbReference type="Pfam" id="PF05272">
    <property type="entry name" value="VapE-like_dom"/>
    <property type="match status" value="1"/>
</dbReference>
<evidence type="ECO:0000259" key="1">
    <source>
        <dbReference type="Pfam" id="PF05272"/>
    </source>
</evidence>
<dbReference type="EMBL" id="JNHN01000170">
    <property type="protein sequence ID" value="KDS51349.1"/>
    <property type="molecule type" value="Genomic_DNA"/>
</dbReference>
<feature type="domain" description="BT4734-like N-terminal" evidence="2">
    <location>
        <begin position="58"/>
        <end position="184"/>
    </location>
</feature>
<dbReference type="AlphaFoldDB" id="A0A078S139"/>
<comment type="caution">
    <text evidence="3">The sequence shown here is derived from an EMBL/GenBank/DDBJ whole genome shotgun (WGS) entry which is preliminary data.</text>
</comment>
<dbReference type="Proteomes" id="UP000028013">
    <property type="component" value="Unassembled WGS sequence"/>
</dbReference>